<evidence type="ECO:0000313" key="1">
    <source>
        <dbReference type="EMBL" id="KAJ1131250.1"/>
    </source>
</evidence>
<proteinExistence type="predicted"/>
<organism evidence="1 2">
    <name type="scientific">Pleurodeles waltl</name>
    <name type="common">Iberian ribbed newt</name>
    <dbReference type="NCBI Taxonomy" id="8319"/>
    <lineage>
        <taxon>Eukaryota</taxon>
        <taxon>Metazoa</taxon>
        <taxon>Chordata</taxon>
        <taxon>Craniata</taxon>
        <taxon>Vertebrata</taxon>
        <taxon>Euteleostomi</taxon>
        <taxon>Amphibia</taxon>
        <taxon>Batrachia</taxon>
        <taxon>Caudata</taxon>
        <taxon>Salamandroidea</taxon>
        <taxon>Salamandridae</taxon>
        <taxon>Pleurodelinae</taxon>
        <taxon>Pleurodeles</taxon>
    </lineage>
</organism>
<gene>
    <name evidence="1" type="ORF">NDU88_009589</name>
</gene>
<comment type="caution">
    <text evidence="1">The sequence shown here is derived from an EMBL/GenBank/DDBJ whole genome shotgun (WGS) entry which is preliminary data.</text>
</comment>
<dbReference type="AlphaFoldDB" id="A0AAV7PT74"/>
<evidence type="ECO:0000313" key="2">
    <source>
        <dbReference type="Proteomes" id="UP001066276"/>
    </source>
</evidence>
<reference evidence="1" key="1">
    <citation type="journal article" date="2022" name="bioRxiv">
        <title>Sequencing and chromosome-scale assembly of the giantPleurodeles waltlgenome.</title>
        <authorList>
            <person name="Brown T."/>
            <person name="Elewa A."/>
            <person name="Iarovenko S."/>
            <person name="Subramanian E."/>
            <person name="Araus A.J."/>
            <person name="Petzold A."/>
            <person name="Susuki M."/>
            <person name="Suzuki K.-i.T."/>
            <person name="Hayashi T."/>
            <person name="Toyoda A."/>
            <person name="Oliveira C."/>
            <person name="Osipova E."/>
            <person name="Leigh N.D."/>
            <person name="Simon A."/>
            <person name="Yun M.H."/>
        </authorList>
    </citation>
    <scope>NUCLEOTIDE SEQUENCE</scope>
    <source>
        <strain evidence="1">20211129_DDA</strain>
        <tissue evidence="1">Liver</tissue>
    </source>
</reference>
<dbReference type="Proteomes" id="UP001066276">
    <property type="component" value="Chromosome 7"/>
</dbReference>
<name>A0AAV7PT74_PLEWA</name>
<protein>
    <submittedName>
        <fullName evidence="1">Uncharacterized protein</fullName>
    </submittedName>
</protein>
<keyword evidence="2" id="KW-1185">Reference proteome</keyword>
<sequence>MVRTKCSKAGQSGPYHVGIGTTGAGRLHGAGDDPMGFHLAAQCHGKGKAMWLPGRNRVTHKGAQAGFSTDHGGPTVFSPYYPLRSSQRAGLDLLRSSRQSR</sequence>
<accession>A0AAV7PT74</accession>
<dbReference type="EMBL" id="JANPWB010000011">
    <property type="protein sequence ID" value="KAJ1131250.1"/>
    <property type="molecule type" value="Genomic_DNA"/>
</dbReference>